<gene>
    <name evidence="4" type="ORF">E5082_13320</name>
</gene>
<feature type="region of interest" description="Disordered" evidence="1">
    <location>
        <begin position="27"/>
        <end position="128"/>
    </location>
</feature>
<evidence type="ECO:0000256" key="2">
    <source>
        <dbReference type="SAM" id="Phobius"/>
    </source>
</evidence>
<feature type="signal peptide" evidence="3">
    <location>
        <begin position="1"/>
        <end position="29"/>
    </location>
</feature>
<name>A0A4Z1DK68_STRGP</name>
<dbReference type="Proteomes" id="UP000298513">
    <property type="component" value="Unassembled WGS sequence"/>
</dbReference>
<accession>A0A4Z1DK68</accession>
<sequence length="350" mass="35238">MKLRRSLALAAATAVLSPVVLMTASVAQAEENPSPSASESVTTGETEPEGGVTSTPATGTSTSAETGTSTPPAQNSTSAAPSTDATSASASASTPASTSPSASASASASASTGPEDCEDTDPKLDKELTTSLSGLPSKIVAGSGFHGFKLNVKNSGEHAYKRVDLGVFAAAMGEDDFSDATQYLTLQYQDPTSGKWNDISVDLDDESAGYLGYTDVKAKESFSIDLRLSVDKKAPAGAGFAISIGSYVDDEGNCVYASDDDFYEFDILAAGATPGPVDDSTPKPQGGSKPLPTTKPAGNTQVVPQGHLAETGSSSALPAIALAGGAAVALGLGAVFVVRRRRNEGGNVAV</sequence>
<dbReference type="NCBIfam" id="TIGR01167">
    <property type="entry name" value="LPXTG_anchor"/>
    <property type="match status" value="1"/>
</dbReference>
<organism evidence="4 5">
    <name type="scientific">Streptomyces griseoluteus</name>
    <dbReference type="NCBI Taxonomy" id="29306"/>
    <lineage>
        <taxon>Bacteria</taxon>
        <taxon>Bacillati</taxon>
        <taxon>Actinomycetota</taxon>
        <taxon>Actinomycetes</taxon>
        <taxon>Kitasatosporales</taxon>
        <taxon>Streptomycetaceae</taxon>
        <taxon>Streptomyces</taxon>
    </lineage>
</organism>
<dbReference type="AlphaFoldDB" id="A0A4Z1DK68"/>
<evidence type="ECO:0000313" key="5">
    <source>
        <dbReference type="Proteomes" id="UP000298513"/>
    </source>
</evidence>
<comment type="caution">
    <text evidence="4">The sequence shown here is derived from an EMBL/GenBank/DDBJ whole genome shotgun (WGS) entry which is preliminary data.</text>
</comment>
<evidence type="ECO:0000256" key="3">
    <source>
        <dbReference type="SAM" id="SignalP"/>
    </source>
</evidence>
<feature type="chain" id="PRO_5021425827" evidence="3">
    <location>
        <begin position="30"/>
        <end position="350"/>
    </location>
</feature>
<keyword evidence="2" id="KW-0812">Transmembrane</keyword>
<reference evidence="4 5" key="1">
    <citation type="submission" date="2019-04" db="EMBL/GenBank/DDBJ databases">
        <title>Streptomyces sp. nov. Bv016 isolated from bark of Buahinia variegata.</title>
        <authorList>
            <person name="Kanchanasin P."/>
            <person name="Tanasupawat S."/>
            <person name="Yuki M."/>
            <person name="Kudo T."/>
        </authorList>
    </citation>
    <scope>NUCLEOTIDE SEQUENCE [LARGE SCALE GENOMIC DNA]</scope>
    <source>
        <strain evidence="4 5">JCM 4765</strain>
    </source>
</reference>
<proteinExistence type="predicted"/>
<protein>
    <submittedName>
        <fullName evidence="4">LPXTG cell wall anchor domain-containing protein</fullName>
    </submittedName>
</protein>
<dbReference type="NCBIfam" id="NF041528">
    <property type="entry name" value="strep_LAETG"/>
    <property type="match status" value="1"/>
</dbReference>
<dbReference type="EMBL" id="SRRU01000004">
    <property type="protein sequence ID" value="TGN83825.1"/>
    <property type="molecule type" value="Genomic_DNA"/>
</dbReference>
<keyword evidence="2" id="KW-0472">Membrane</keyword>
<feature type="compositionally biased region" description="Low complexity" evidence="1">
    <location>
        <begin position="29"/>
        <end position="112"/>
    </location>
</feature>
<dbReference type="GeneID" id="91530917"/>
<evidence type="ECO:0000256" key="1">
    <source>
        <dbReference type="SAM" id="MobiDB-lite"/>
    </source>
</evidence>
<feature type="region of interest" description="Disordered" evidence="1">
    <location>
        <begin position="273"/>
        <end position="301"/>
    </location>
</feature>
<evidence type="ECO:0000313" key="4">
    <source>
        <dbReference type="EMBL" id="TGN83825.1"/>
    </source>
</evidence>
<dbReference type="RefSeq" id="WP_135791453.1">
    <property type="nucleotide sequence ID" value="NZ_BNBQ01000004.1"/>
</dbReference>
<feature type="transmembrane region" description="Helical" evidence="2">
    <location>
        <begin position="316"/>
        <end position="338"/>
    </location>
</feature>
<keyword evidence="2" id="KW-1133">Transmembrane helix</keyword>
<keyword evidence="5" id="KW-1185">Reference proteome</keyword>
<keyword evidence="3" id="KW-0732">Signal</keyword>